<dbReference type="InterPro" id="IPR008775">
    <property type="entry name" value="Phytyl_CoA_dOase-like"/>
</dbReference>
<dbReference type="RefSeq" id="XP_035657710.1">
    <property type="nucleotide sequence ID" value="XM_035801817.1"/>
</dbReference>
<feature type="chain" id="PRO_5039911027" evidence="3">
    <location>
        <begin position="30"/>
        <end position="366"/>
    </location>
</feature>
<dbReference type="Pfam" id="PF05721">
    <property type="entry name" value="PhyH"/>
    <property type="match status" value="1"/>
</dbReference>
<keyword evidence="4" id="KW-1185">Reference proteome</keyword>
<reference evidence="5" key="2">
    <citation type="submission" date="2025-08" db="UniProtKB">
        <authorList>
            <consortium name="RefSeq"/>
        </authorList>
    </citation>
    <scope>IDENTIFICATION</scope>
    <source>
        <strain evidence="5">S238N-H82</strain>
        <tissue evidence="5">Testes</tissue>
    </source>
</reference>
<gene>
    <name evidence="5" type="primary">LOC118403218</name>
</gene>
<dbReference type="PANTHER" id="PTHR20883:SF51">
    <property type="entry name" value="PHYTANOYL-COA HYDROXYLASE"/>
    <property type="match status" value="1"/>
</dbReference>
<dbReference type="KEGG" id="bfo:118403218"/>
<evidence type="ECO:0000256" key="2">
    <source>
        <dbReference type="SAM" id="MobiDB-lite"/>
    </source>
</evidence>
<feature type="region of interest" description="Disordered" evidence="2">
    <location>
        <begin position="346"/>
        <end position="366"/>
    </location>
</feature>
<dbReference type="Gene3D" id="2.60.120.620">
    <property type="entry name" value="q2cbj1_9rhob like domain"/>
    <property type="match status" value="1"/>
</dbReference>
<dbReference type="PANTHER" id="PTHR20883">
    <property type="entry name" value="PHYTANOYL-COA DIOXYGENASE DOMAIN CONTAINING 1"/>
    <property type="match status" value="1"/>
</dbReference>
<accession>A0A9J7HFZ4</accession>
<keyword evidence="3" id="KW-0732">Signal</keyword>
<dbReference type="AlphaFoldDB" id="A0A9J7HFZ4"/>
<name>A0A9J7HFZ4_BRAFL</name>
<dbReference type="OrthoDB" id="445007at2759"/>
<dbReference type="GeneID" id="118403218"/>
<evidence type="ECO:0000256" key="1">
    <source>
        <dbReference type="ARBA" id="ARBA00001962"/>
    </source>
</evidence>
<dbReference type="SUPFAM" id="SSF51197">
    <property type="entry name" value="Clavaminate synthase-like"/>
    <property type="match status" value="1"/>
</dbReference>
<feature type="signal peptide" evidence="3">
    <location>
        <begin position="1"/>
        <end position="29"/>
    </location>
</feature>
<organism evidence="4 5">
    <name type="scientific">Branchiostoma floridae</name>
    <name type="common">Florida lancelet</name>
    <name type="synonym">Amphioxus</name>
    <dbReference type="NCBI Taxonomy" id="7739"/>
    <lineage>
        <taxon>Eukaryota</taxon>
        <taxon>Metazoa</taxon>
        <taxon>Chordata</taxon>
        <taxon>Cephalochordata</taxon>
        <taxon>Leptocardii</taxon>
        <taxon>Amphioxiformes</taxon>
        <taxon>Branchiostomatidae</taxon>
        <taxon>Branchiostoma</taxon>
    </lineage>
</organism>
<reference evidence="4" key="1">
    <citation type="journal article" date="2020" name="Nat. Ecol. Evol.">
        <title>Deeply conserved synteny resolves early events in vertebrate evolution.</title>
        <authorList>
            <person name="Simakov O."/>
            <person name="Marletaz F."/>
            <person name="Yue J.X."/>
            <person name="O'Connell B."/>
            <person name="Jenkins J."/>
            <person name="Brandt A."/>
            <person name="Calef R."/>
            <person name="Tung C.H."/>
            <person name="Huang T.K."/>
            <person name="Schmutz J."/>
            <person name="Satoh N."/>
            <person name="Yu J.K."/>
            <person name="Putnam N.H."/>
            <person name="Green R.E."/>
            <person name="Rokhsar D.S."/>
        </authorList>
    </citation>
    <scope>NUCLEOTIDE SEQUENCE [LARGE SCALE GENOMIC DNA]</scope>
    <source>
        <strain evidence="4">S238N-H82</strain>
    </source>
</reference>
<dbReference type="Proteomes" id="UP000001554">
    <property type="component" value="Chromosome 16"/>
</dbReference>
<evidence type="ECO:0000313" key="4">
    <source>
        <dbReference type="Proteomes" id="UP000001554"/>
    </source>
</evidence>
<comment type="cofactor">
    <cofactor evidence="1">
        <name>Fe cation</name>
        <dbReference type="ChEBI" id="CHEBI:24875"/>
    </cofactor>
</comment>
<proteinExistence type="predicted"/>
<sequence>MLQLTNAIQFHDNALLCLHILIQCLLVESLVSKVTRIKVVQRGRGVFVHVVTSKHNLRFQYMHGTREDLTNQAASSMTESIYPFTEDFDVTPSVQADFDKNGYIIVRSLLDSEEVKLLKDALESDEGIIRYAFGRDDGEGGKSRMVLWNQPGNDITGVMARCEKVAGTMEKLLGGEVYHYHTKLMMKDARTGGAFVWHQDYGYWYENGCIFPDMGTVFIALDQATQENGCLKVIPGSHRVGRIDHVRVGDQVGADVERVTEIQKFLPLVHVELEPGDALFFHCNLLHRSEQNHSDRRRWAFLVAYNRASNNPVIEHHHSRYVPMAKVANSVIKTCATPIDPDEKDIWDPIAKPSVSQRSLDKKRGK</sequence>
<evidence type="ECO:0000256" key="3">
    <source>
        <dbReference type="SAM" id="SignalP"/>
    </source>
</evidence>
<protein>
    <submittedName>
        <fullName evidence="5">L-proline trans-4-hydroxylase-like isoform X1</fullName>
    </submittedName>
</protein>
<evidence type="ECO:0000313" key="5">
    <source>
        <dbReference type="RefSeq" id="XP_035657710.1"/>
    </source>
</evidence>